<dbReference type="GO" id="GO:0006643">
    <property type="term" value="P:membrane lipid metabolic process"/>
    <property type="evidence" value="ECO:0007669"/>
    <property type="project" value="TreeGrafter"/>
</dbReference>
<evidence type="ECO:0000313" key="10">
    <source>
        <dbReference type="Proteomes" id="UP001139369"/>
    </source>
</evidence>
<sequence length="274" mass="32358">MDSFLNFFETLPSWQKLLWIFICISANWIAELIIPLVKFNYKKWKHAGVNLVFLAMDLSINLLFGVLTLGIFTWLNTNEFGLLYLIDLPTWAELLIAVLALDFSAQYLVHYLLHKVPFMWRFHMIHHSDTTVDATSATRHHPGDYLMREVFALLVIILFGIPLAYYLFYRMATVFFAYFTHANFYMPKKLDKILSFVFVTPNMHKFHHHFEMPWTDTNFGNIFSFWDRLFGTLTYDDPKKVIFGLDLVDASKDQDIVYQLNIPFNKKIILKTDK</sequence>
<dbReference type="InterPro" id="IPR006694">
    <property type="entry name" value="Fatty_acid_hydroxylase"/>
</dbReference>
<dbReference type="GO" id="GO:0005506">
    <property type="term" value="F:iron ion binding"/>
    <property type="evidence" value="ECO:0007669"/>
    <property type="project" value="InterPro"/>
</dbReference>
<dbReference type="GO" id="GO:0012505">
    <property type="term" value="C:endomembrane system"/>
    <property type="evidence" value="ECO:0007669"/>
    <property type="project" value="UniProtKB-SubCell"/>
</dbReference>
<comment type="caution">
    <text evidence="9">The sequence shown here is derived from an EMBL/GenBank/DDBJ whole genome shotgun (WGS) entry which is preliminary data.</text>
</comment>
<dbReference type="GO" id="GO:0016020">
    <property type="term" value="C:membrane"/>
    <property type="evidence" value="ECO:0007669"/>
    <property type="project" value="GOC"/>
</dbReference>
<accession>A0A9X1VP13</accession>
<evidence type="ECO:0000256" key="5">
    <source>
        <dbReference type="ARBA" id="ARBA00023098"/>
    </source>
</evidence>
<feature type="transmembrane region" description="Helical" evidence="7">
    <location>
        <begin position="145"/>
        <end position="161"/>
    </location>
</feature>
<keyword evidence="10" id="KW-1185">Reference proteome</keyword>
<evidence type="ECO:0000256" key="7">
    <source>
        <dbReference type="SAM" id="Phobius"/>
    </source>
</evidence>
<name>A0A9X1VP13_9FLAO</name>
<dbReference type="InterPro" id="IPR051689">
    <property type="entry name" value="Sterol_desaturase/TMEM195"/>
</dbReference>
<keyword evidence="4" id="KW-0560">Oxidoreductase</keyword>
<dbReference type="PANTHER" id="PTHR21624">
    <property type="entry name" value="STEROL DESATURASE-RELATED PROTEIN"/>
    <property type="match status" value="1"/>
</dbReference>
<gene>
    <name evidence="9" type="ORF">MC378_13100</name>
</gene>
<evidence type="ECO:0000256" key="6">
    <source>
        <dbReference type="ARBA" id="ARBA00023136"/>
    </source>
</evidence>
<evidence type="ECO:0000256" key="3">
    <source>
        <dbReference type="ARBA" id="ARBA00022989"/>
    </source>
</evidence>
<dbReference type="AlphaFoldDB" id="A0A9X1VP13"/>
<evidence type="ECO:0000256" key="1">
    <source>
        <dbReference type="ARBA" id="ARBA00004127"/>
    </source>
</evidence>
<dbReference type="Proteomes" id="UP001139369">
    <property type="component" value="Unassembled WGS sequence"/>
</dbReference>
<keyword evidence="6 7" id="KW-0472">Membrane</keyword>
<evidence type="ECO:0000313" key="9">
    <source>
        <dbReference type="EMBL" id="MCI2230109.1"/>
    </source>
</evidence>
<feature type="transmembrane region" description="Helical" evidence="7">
    <location>
        <begin position="94"/>
        <end position="113"/>
    </location>
</feature>
<organism evidence="9 10">
    <name type="scientific">Polaribacter marinus</name>
    <dbReference type="NCBI Taxonomy" id="2916838"/>
    <lineage>
        <taxon>Bacteria</taxon>
        <taxon>Pseudomonadati</taxon>
        <taxon>Bacteroidota</taxon>
        <taxon>Flavobacteriia</taxon>
        <taxon>Flavobacteriales</taxon>
        <taxon>Flavobacteriaceae</taxon>
    </lineage>
</organism>
<comment type="subcellular location">
    <subcellularLocation>
        <location evidence="1">Endomembrane system</location>
        <topology evidence="1">Multi-pass membrane protein</topology>
    </subcellularLocation>
</comment>
<feature type="transmembrane region" description="Helical" evidence="7">
    <location>
        <begin position="17"/>
        <end position="37"/>
    </location>
</feature>
<evidence type="ECO:0000256" key="4">
    <source>
        <dbReference type="ARBA" id="ARBA00023002"/>
    </source>
</evidence>
<protein>
    <submittedName>
        <fullName evidence="9">Sterol desaturase family protein</fullName>
    </submittedName>
</protein>
<dbReference type="RefSeq" id="WP_242179217.1">
    <property type="nucleotide sequence ID" value="NZ_JAKQYM010000010.1"/>
</dbReference>
<feature type="domain" description="Fatty acid hydroxylase" evidence="8">
    <location>
        <begin position="95"/>
        <end position="232"/>
    </location>
</feature>
<dbReference type="GO" id="GO:0050479">
    <property type="term" value="F:glyceryl-ether monooxygenase activity"/>
    <property type="evidence" value="ECO:0007669"/>
    <property type="project" value="TreeGrafter"/>
</dbReference>
<evidence type="ECO:0000259" key="8">
    <source>
        <dbReference type="Pfam" id="PF04116"/>
    </source>
</evidence>
<feature type="transmembrane region" description="Helical" evidence="7">
    <location>
        <begin position="49"/>
        <end position="74"/>
    </location>
</feature>
<dbReference type="GO" id="GO:0008610">
    <property type="term" value="P:lipid biosynthetic process"/>
    <property type="evidence" value="ECO:0007669"/>
    <property type="project" value="InterPro"/>
</dbReference>
<keyword evidence="3 7" id="KW-1133">Transmembrane helix</keyword>
<dbReference type="Pfam" id="PF04116">
    <property type="entry name" value="FA_hydroxylase"/>
    <property type="match status" value="1"/>
</dbReference>
<dbReference type="PANTHER" id="PTHR21624:SF1">
    <property type="entry name" value="ALKYLGLYCEROL MONOOXYGENASE"/>
    <property type="match status" value="1"/>
</dbReference>
<dbReference type="EMBL" id="JAKQYM010000010">
    <property type="protein sequence ID" value="MCI2230109.1"/>
    <property type="molecule type" value="Genomic_DNA"/>
</dbReference>
<reference evidence="9" key="1">
    <citation type="submission" date="2022-02" db="EMBL/GenBank/DDBJ databases">
        <title>Polaribacter sp. MSW13, isolated from seawater.</title>
        <authorList>
            <person name="Kristyanto S."/>
            <person name="Jung J."/>
            <person name="Jeon C.O."/>
        </authorList>
    </citation>
    <scope>NUCLEOTIDE SEQUENCE</scope>
    <source>
        <strain evidence="9">MSW13</strain>
    </source>
</reference>
<keyword evidence="5" id="KW-0443">Lipid metabolism</keyword>
<proteinExistence type="predicted"/>
<keyword evidence="2 7" id="KW-0812">Transmembrane</keyword>
<evidence type="ECO:0000256" key="2">
    <source>
        <dbReference type="ARBA" id="ARBA00022692"/>
    </source>
</evidence>